<sequence>MGVIKRSVKRALVWLLAEYTDMAYKYKGGDFERDCAIEALIKKAEILGYSYQFPYEYTWKNREVDSQVDVSVIVPVYNIEKYIGQCIQSLMDQKTEFVYEVLLVDDGSVDSSGMICDKYAENYPMVSVVHQENKGLSCARNAGLEKVRGRYISFVDGDDCVEQDYIQVLMQKAAQAKADIVKADFYQMYSDGTTLPSGRYRRVKSSYHNGLGGGYAKFYVCVGCGL</sequence>
<name>A0A7X3MHP7_9FIRM</name>
<keyword evidence="1" id="KW-0328">Glycosyltransferase</keyword>
<dbReference type="AlphaFoldDB" id="A0A7X3MHP7"/>
<dbReference type="PANTHER" id="PTHR22916">
    <property type="entry name" value="GLYCOSYLTRANSFERASE"/>
    <property type="match status" value="1"/>
</dbReference>
<dbReference type="PANTHER" id="PTHR22916:SF51">
    <property type="entry name" value="GLYCOSYLTRANSFERASE EPSH-RELATED"/>
    <property type="match status" value="1"/>
</dbReference>
<dbReference type="Gene3D" id="3.90.550.10">
    <property type="entry name" value="Spore Coat Polysaccharide Biosynthesis Protein SpsA, Chain A"/>
    <property type="match status" value="1"/>
</dbReference>
<dbReference type="InterPro" id="IPR001173">
    <property type="entry name" value="Glyco_trans_2-like"/>
</dbReference>
<gene>
    <name evidence="4" type="ORF">GN277_13870</name>
</gene>
<reference evidence="4 5" key="1">
    <citation type="submission" date="2019-12" db="EMBL/GenBank/DDBJ databases">
        <title>Sporaefaciens musculi gen. nov., sp. nov., a novel bacterium isolated from the caecum of an obese mouse.</title>
        <authorList>
            <person name="Rasmussen T.S."/>
            <person name="Streidl T."/>
            <person name="Hitch T.C.A."/>
            <person name="Wortmann E."/>
            <person name="Deptula P."/>
            <person name="Hansen M."/>
            <person name="Nielsen D.S."/>
            <person name="Clavel T."/>
            <person name="Vogensen F.K."/>
        </authorList>
    </citation>
    <scope>NUCLEOTIDE SEQUENCE [LARGE SCALE GENOMIC DNA]</scope>
    <source>
        <strain evidence="4 5">WCA-9-b2</strain>
    </source>
</reference>
<dbReference type="InterPro" id="IPR029044">
    <property type="entry name" value="Nucleotide-diphossugar_trans"/>
</dbReference>
<evidence type="ECO:0000256" key="2">
    <source>
        <dbReference type="ARBA" id="ARBA00022679"/>
    </source>
</evidence>
<dbReference type="EMBL" id="WUQX01000001">
    <property type="protein sequence ID" value="MXP76442.1"/>
    <property type="molecule type" value="Genomic_DNA"/>
</dbReference>
<dbReference type="RefSeq" id="WP_159751578.1">
    <property type="nucleotide sequence ID" value="NZ_WUQX01000001.1"/>
</dbReference>
<evidence type="ECO:0000313" key="5">
    <source>
        <dbReference type="Proteomes" id="UP000460412"/>
    </source>
</evidence>
<feature type="domain" description="Glycosyltransferase 2-like" evidence="3">
    <location>
        <begin position="71"/>
        <end position="198"/>
    </location>
</feature>
<organism evidence="4 5">
    <name type="scientific">Sporofaciens musculi</name>
    <dbReference type="NCBI Taxonomy" id="2681861"/>
    <lineage>
        <taxon>Bacteria</taxon>
        <taxon>Bacillati</taxon>
        <taxon>Bacillota</taxon>
        <taxon>Clostridia</taxon>
        <taxon>Lachnospirales</taxon>
        <taxon>Lachnospiraceae</taxon>
        <taxon>Sporofaciens</taxon>
    </lineage>
</organism>
<evidence type="ECO:0000256" key="1">
    <source>
        <dbReference type="ARBA" id="ARBA00022676"/>
    </source>
</evidence>
<dbReference type="Pfam" id="PF00535">
    <property type="entry name" value="Glycos_transf_2"/>
    <property type="match status" value="1"/>
</dbReference>
<evidence type="ECO:0000313" key="4">
    <source>
        <dbReference type="EMBL" id="MXP76442.1"/>
    </source>
</evidence>
<protein>
    <submittedName>
        <fullName evidence="4">Glycosyltransferase</fullName>
    </submittedName>
</protein>
<dbReference type="SUPFAM" id="SSF53448">
    <property type="entry name" value="Nucleotide-diphospho-sugar transferases"/>
    <property type="match status" value="1"/>
</dbReference>
<comment type="caution">
    <text evidence="4">The sequence shown here is derived from an EMBL/GenBank/DDBJ whole genome shotgun (WGS) entry which is preliminary data.</text>
</comment>
<dbReference type="Proteomes" id="UP000460412">
    <property type="component" value="Unassembled WGS sequence"/>
</dbReference>
<accession>A0A7X3MHP7</accession>
<proteinExistence type="predicted"/>
<keyword evidence="2 4" id="KW-0808">Transferase</keyword>
<dbReference type="GO" id="GO:0016757">
    <property type="term" value="F:glycosyltransferase activity"/>
    <property type="evidence" value="ECO:0007669"/>
    <property type="project" value="UniProtKB-KW"/>
</dbReference>
<keyword evidence="5" id="KW-1185">Reference proteome</keyword>
<dbReference type="CDD" id="cd00761">
    <property type="entry name" value="Glyco_tranf_GTA_type"/>
    <property type="match status" value="1"/>
</dbReference>
<evidence type="ECO:0000259" key="3">
    <source>
        <dbReference type="Pfam" id="PF00535"/>
    </source>
</evidence>